<comment type="subcellular location">
    <subcellularLocation>
        <location evidence="1">Membrane</location>
        <topology evidence="1">Multi-pass membrane protein</topology>
    </subcellularLocation>
</comment>
<sequence length="198" mass="22381">MVVNSVNERGMTPLDVLTVFQSEAGDLEIYRSLVKAGAKSGKDIENENEAGRIRQPFEVEIVHETHVPPRNCTDEESNLPKTTEEFEELFAYKPNRDSTNHVRTILVTVAALMITATYQAVLSPPGGVWQEDTHQYGAGKSILATKSKNNIFVVYSGQQHWILYLFLYDHLANVWLSWGISFVCVVILHVIQLQWIHA</sequence>
<evidence type="ECO:0000256" key="7">
    <source>
        <dbReference type="SAM" id="Phobius"/>
    </source>
</evidence>
<dbReference type="Pfam" id="PF13962">
    <property type="entry name" value="PGG"/>
    <property type="match status" value="1"/>
</dbReference>
<keyword evidence="3" id="KW-0677">Repeat</keyword>
<name>A0A0L9TP82_PHAAN</name>
<evidence type="ECO:0000313" key="9">
    <source>
        <dbReference type="EMBL" id="KOM32365.1"/>
    </source>
</evidence>
<dbReference type="Gramene" id="KOM32365">
    <property type="protein sequence ID" value="KOM32365"/>
    <property type="gene ID" value="LR48_Vigan01g192100"/>
</dbReference>
<protein>
    <recommendedName>
        <fullName evidence="8">PGG domain-containing protein</fullName>
    </recommendedName>
</protein>
<evidence type="ECO:0000256" key="6">
    <source>
        <dbReference type="ARBA" id="ARBA00023136"/>
    </source>
</evidence>
<dbReference type="EMBL" id="CM003371">
    <property type="protein sequence ID" value="KOM32365.1"/>
    <property type="molecule type" value="Genomic_DNA"/>
</dbReference>
<dbReference type="AlphaFoldDB" id="A0A0L9TP82"/>
<evidence type="ECO:0000256" key="5">
    <source>
        <dbReference type="ARBA" id="ARBA00023043"/>
    </source>
</evidence>
<evidence type="ECO:0000313" key="10">
    <source>
        <dbReference type="Proteomes" id="UP000053144"/>
    </source>
</evidence>
<dbReference type="InterPro" id="IPR026961">
    <property type="entry name" value="PGG_dom"/>
</dbReference>
<evidence type="ECO:0000256" key="2">
    <source>
        <dbReference type="ARBA" id="ARBA00022692"/>
    </source>
</evidence>
<keyword evidence="6 7" id="KW-0472">Membrane</keyword>
<dbReference type="STRING" id="3914.A0A0L9TP82"/>
<dbReference type="PANTHER" id="PTHR24186:SF56">
    <property type="entry name" value="PGG DOMAIN-CONTAINING PROTEIN"/>
    <property type="match status" value="1"/>
</dbReference>
<feature type="transmembrane region" description="Helical" evidence="7">
    <location>
        <begin position="175"/>
        <end position="196"/>
    </location>
</feature>
<gene>
    <name evidence="9" type="ORF">LR48_Vigan01g192100</name>
</gene>
<evidence type="ECO:0000256" key="3">
    <source>
        <dbReference type="ARBA" id="ARBA00022737"/>
    </source>
</evidence>
<organism evidence="9 10">
    <name type="scientific">Phaseolus angularis</name>
    <name type="common">Azuki bean</name>
    <name type="synonym">Vigna angularis</name>
    <dbReference type="NCBI Taxonomy" id="3914"/>
    <lineage>
        <taxon>Eukaryota</taxon>
        <taxon>Viridiplantae</taxon>
        <taxon>Streptophyta</taxon>
        <taxon>Embryophyta</taxon>
        <taxon>Tracheophyta</taxon>
        <taxon>Spermatophyta</taxon>
        <taxon>Magnoliopsida</taxon>
        <taxon>eudicotyledons</taxon>
        <taxon>Gunneridae</taxon>
        <taxon>Pentapetalae</taxon>
        <taxon>rosids</taxon>
        <taxon>fabids</taxon>
        <taxon>Fabales</taxon>
        <taxon>Fabaceae</taxon>
        <taxon>Papilionoideae</taxon>
        <taxon>50 kb inversion clade</taxon>
        <taxon>NPAAA clade</taxon>
        <taxon>indigoferoid/millettioid clade</taxon>
        <taxon>Phaseoleae</taxon>
        <taxon>Vigna</taxon>
    </lineage>
</organism>
<evidence type="ECO:0000256" key="4">
    <source>
        <dbReference type="ARBA" id="ARBA00022989"/>
    </source>
</evidence>
<evidence type="ECO:0000259" key="8">
    <source>
        <dbReference type="Pfam" id="PF13962"/>
    </source>
</evidence>
<keyword evidence="5" id="KW-0040">ANK repeat</keyword>
<keyword evidence="4 7" id="KW-1133">Transmembrane helix</keyword>
<dbReference type="GO" id="GO:0005886">
    <property type="term" value="C:plasma membrane"/>
    <property type="evidence" value="ECO:0007669"/>
    <property type="project" value="TreeGrafter"/>
</dbReference>
<feature type="transmembrane region" description="Helical" evidence="7">
    <location>
        <begin position="102"/>
        <end position="121"/>
    </location>
</feature>
<reference evidence="10" key="1">
    <citation type="journal article" date="2015" name="Proc. Natl. Acad. Sci. U.S.A.">
        <title>Genome sequencing of adzuki bean (Vigna angularis) provides insight into high starch and low fat accumulation and domestication.</title>
        <authorList>
            <person name="Yang K."/>
            <person name="Tian Z."/>
            <person name="Chen C."/>
            <person name="Luo L."/>
            <person name="Zhao B."/>
            <person name="Wang Z."/>
            <person name="Yu L."/>
            <person name="Li Y."/>
            <person name="Sun Y."/>
            <person name="Li W."/>
            <person name="Chen Y."/>
            <person name="Li Y."/>
            <person name="Zhang Y."/>
            <person name="Ai D."/>
            <person name="Zhao J."/>
            <person name="Shang C."/>
            <person name="Ma Y."/>
            <person name="Wu B."/>
            <person name="Wang M."/>
            <person name="Gao L."/>
            <person name="Sun D."/>
            <person name="Zhang P."/>
            <person name="Guo F."/>
            <person name="Wang W."/>
            <person name="Li Y."/>
            <person name="Wang J."/>
            <person name="Varshney R.K."/>
            <person name="Wang J."/>
            <person name="Ling H.Q."/>
            <person name="Wan P."/>
        </authorList>
    </citation>
    <scope>NUCLEOTIDE SEQUENCE</scope>
    <source>
        <strain evidence="10">cv. Jingnong 6</strain>
    </source>
</reference>
<keyword evidence="2 7" id="KW-0812">Transmembrane</keyword>
<proteinExistence type="predicted"/>
<accession>A0A0L9TP82</accession>
<evidence type="ECO:0000256" key="1">
    <source>
        <dbReference type="ARBA" id="ARBA00004141"/>
    </source>
</evidence>
<dbReference type="Proteomes" id="UP000053144">
    <property type="component" value="Chromosome 1"/>
</dbReference>
<feature type="domain" description="PGG" evidence="8">
    <location>
        <begin position="99"/>
        <end position="155"/>
    </location>
</feature>
<dbReference type="PANTHER" id="PTHR24186">
    <property type="entry name" value="PROTEIN PHOSPHATASE 1 REGULATORY SUBUNIT"/>
    <property type="match status" value="1"/>
</dbReference>